<proteinExistence type="predicted"/>
<comment type="caution">
    <text evidence="1">The sequence shown here is derived from an EMBL/GenBank/DDBJ whole genome shotgun (WGS) entry which is preliminary data.</text>
</comment>
<protein>
    <submittedName>
        <fullName evidence="1">Uncharacterized protein</fullName>
    </submittedName>
</protein>
<evidence type="ECO:0000313" key="2">
    <source>
        <dbReference type="Proteomes" id="UP000430692"/>
    </source>
</evidence>
<dbReference type="Proteomes" id="UP000430692">
    <property type="component" value="Unassembled WGS sequence"/>
</dbReference>
<organism evidence="1 2">
    <name type="scientific">Shimazuella alba</name>
    <dbReference type="NCBI Taxonomy" id="2690964"/>
    <lineage>
        <taxon>Bacteria</taxon>
        <taxon>Bacillati</taxon>
        <taxon>Bacillota</taxon>
        <taxon>Bacilli</taxon>
        <taxon>Bacillales</taxon>
        <taxon>Thermoactinomycetaceae</taxon>
        <taxon>Shimazuella</taxon>
    </lineage>
</organism>
<keyword evidence="2" id="KW-1185">Reference proteome</keyword>
<sequence>MEIEPVKITLTYRNVKKEEVLVSEEHAVYFLESLNSQRPFVDLWIDDDELVSIRKEDIAVVNVSGIEYDDFAYEDLHENISDSVLQVAKSLDGFTKMMNDT</sequence>
<reference evidence="1 2" key="1">
    <citation type="submission" date="2019-12" db="EMBL/GenBank/DDBJ databases">
        <title>Whole-genome analyses of novel actinobacteria.</title>
        <authorList>
            <person name="Sahin N."/>
            <person name="Saygin H."/>
        </authorList>
    </citation>
    <scope>NUCLEOTIDE SEQUENCE [LARGE SCALE GENOMIC DNA]</scope>
    <source>
        <strain evidence="1 2">KC615</strain>
    </source>
</reference>
<dbReference type="RefSeq" id="WP_160799959.1">
    <property type="nucleotide sequence ID" value="NZ_WUUL01000002.1"/>
</dbReference>
<gene>
    <name evidence="1" type="ORF">GSM42_03210</name>
</gene>
<evidence type="ECO:0000313" key="1">
    <source>
        <dbReference type="EMBL" id="MXQ52754.1"/>
    </source>
</evidence>
<dbReference type="AlphaFoldDB" id="A0A6I4VW49"/>
<name>A0A6I4VW49_9BACL</name>
<accession>A0A6I4VW49</accession>
<dbReference type="EMBL" id="WUUL01000002">
    <property type="protein sequence ID" value="MXQ52754.1"/>
    <property type="molecule type" value="Genomic_DNA"/>
</dbReference>